<feature type="compositionally biased region" description="Polar residues" evidence="1">
    <location>
        <begin position="551"/>
        <end position="561"/>
    </location>
</feature>
<keyword evidence="2" id="KW-0472">Membrane</keyword>
<feature type="region of interest" description="Disordered" evidence="1">
    <location>
        <begin position="520"/>
        <end position="561"/>
    </location>
</feature>
<dbReference type="Proteomes" id="UP001285441">
    <property type="component" value="Unassembled WGS sequence"/>
</dbReference>
<reference evidence="3" key="1">
    <citation type="journal article" date="2023" name="Mol. Phylogenet. Evol.">
        <title>Genome-scale phylogeny and comparative genomics of the fungal order Sordariales.</title>
        <authorList>
            <person name="Hensen N."/>
            <person name="Bonometti L."/>
            <person name="Westerberg I."/>
            <person name="Brannstrom I.O."/>
            <person name="Guillou S."/>
            <person name="Cros-Aarteil S."/>
            <person name="Calhoun S."/>
            <person name="Haridas S."/>
            <person name="Kuo A."/>
            <person name="Mondo S."/>
            <person name="Pangilinan J."/>
            <person name="Riley R."/>
            <person name="LaButti K."/>
            <person name="Andreopoulos B."/>
            <person name="Lipzen A."/>
            <person name="Chen C."/>
            <person name="Yan M."/>
            <person name="Daum C."/>
            <person name="Ng V."/>
            <person name="Clum A."/>
            <person name="Steindorff A."/>
            <person name="Ohm R.A."/>
            <person name="Martin F."/>
            <person name="Silar P."/>
            <person name="Natvig D.O."/>
            <person name="Lalanne C."/>
            <person name="Gautier V."/>
            <person name="Ament-Velasquez S.L."/>
            <person name="Kruys A."/>
            <person name="Hutchinson M.I."/>
            <person name="Powell A.J."/>
            <person name="Barry K."/>
            <person name="Miller A.N."/>
            <person name="Grigoriev I.V."/>
            <person name="Debuchy R."/>
            <person name="Gladieux P."/>
            <person name="Hiltunen Thoren M."/>
            <person name="Johannesson H."/>
        </authorList>
    </citation>
    <scope>NUCLEOTIDE SEQUENCE</scope>
    <source>
        <strain evidence="3">CBS 232.78</strain>
    </source>
</reference>
<evidence type="ECO:0000256" key="2">
    <source>
        <dbReference type="SAM" id="Phobius"/>
    </source>
</evidence>
<organism evidence="3 4">
    <name type="scientific">Podospora didyma</name>
    <dbReference type="NCBI Taxonomy" id="330526"/>
    <lineage>
        <taxon>Eukaryota</taxon>
        <taxon>Fungi</taxon>
        <taxon>Dikarya</taxon>
        <taxon>Ascomycota</taxon>
        <taxon>Pezizomycotina</taxon>
        <taxon>Sordariomycetes</taxon>
        <taxon>Sordariomycetidae</taxon>
        <taxon>Sordariales</taxon>
        <taxon>Podosporaceae</taxon>
        <taxon>Podospora</taxon>
    </lineage>
</organism>
<dbReference type="EMBL" id="JAULSW010000003">
    <property type="protein sequence ID" value="KAK3387142.1"/>
    <property type="molecule type" value="Genomic_DNA"/>
</dbReference>
<feature type="transmembrane region" description="Helical" evidence="2">
    <location>
        <begin position="61"/>
        <end position="84"/>
    </location>
</feature>
<protein>
    <submittedName>
        <fullName evidence="3">Uncharacterized protein</fullName>
    </submittedName>
</protein>
<evidence type="ECO:0000313" key="3">
    <source>
        <dbReference type="EMBL" id="KAK3387142.1"/>
    </source>
</evidence>
<dbReference type="CDD" id="cd12087">
    <property type="entry name" value="TM_EGFR-like"/>
    <property type="match status" value="1"/>
</dbReference>
<proteinExistence type="predicted"/>
<keyword evidence="2" id="KW-1133">Transmembrane helix</keyword>
<feature type="compositionally biased region" description="Gly residues" evidence="1">
    <location>
        <begin position="418"/>
        <end position="434"/>
    </location>
</feature>
<accession>A0AAE0U180</accession>
<name>A0AAE0U180_9PEZI</name>
<feature type="compositionally biased region" description="Low complexity" evidence="1">
    <location>
        <begin position="255"/>
        <end position="276"/>
    </location>
</feature>
<feature type="compositionally biased region" description="Low complexity" evidence="1">
    <location>
        <begin position="337"/>
        <end position="361"/>
    </location>
</feature>
<evidence type="ECO:0000313" key="4">
    <source>
        <dbReference type="Proteomes" id="UP001285441"/>
    </source>
</evidence>
<gene>
    <name evidence="3" type="ORF">B0H63DRAFT_150643</name>
</gene>
<evidence type="ECO:0000256" key="1">
    <source>
        <dbReference type="SAM" id="MobiDB-lite"/>
    </source>
</evidence>
<feature type="compositionally biased region" description="Low complexity" evidence="1">
    <location>
        <begin position="376"/>
        <end position="417"/>
    </location>
</feature>
<comment type="caution">
    <text evidence="3">The sequence shown here is derived from an EMBL/GenBank/DDBJ whole genome shotgun (WGS) entry which is preliminary data.</text>
</comment>
<feature type="transmembrane region" description="Helical" evidence="2">
    <location>
        <begin position="461"/>
        <end position="483"/>
    </location>
</feature>
<feature type="compositionally biased region" description="Pro residues" evidence="1">
    <location>
        <begin position="526"/>
        <end position="542"/>
    </location>
</feature>
<keyword evidence="2" id="KW-0812">Transmembrane</keyword>
<feature type="compositionally biased region" description="Polar residues" evidence="1">
    <location>
        <begin position="232"/>
        <end position="241"/>
    </location>
</feature>
<dbReference type="AlphaFoldDB" id="A0AAE0U180"/>
<feature type="compositionally biased region" description="Low complexity" evidence="1">
    <location>
        <begin position="445"/>
        <end position="457"/>
    </location>
</feature>
<feature type="region of interest" description="Disordered" evidence="1">
    <location>
        <begin position="232"/>
        <end position="457"/>
    </location>
</feature>
<keyword evidence="4" id="KW-1185">Reference proteome</keyword>
<sequence>MSVRERPRVLAESPSPCSPPCGTAKGVGNYTTLCDLGFEILRESLETEGRGRGKGREFHPVFILPLPLSSFSLICLVLFCVSFLSHSCANRVKGCPFLVLVYLHTTVTPRGNPNADPGPDGITMLTTNRHTAAVLLASIFRVVLGQDAAGVKWLYPPSDGLVFAFDDNVAVQYESKFDSPKIYIYCNSGSGPRLIKGQDADEFNGVTPMWFDFSSTTPCYFSLRQSGQISNSPTFTISNVDRNPEGDVTFGLNNPLPAASTPAAAAPQPAATSPKAVTTPDAVLTPAPQATAPSPIPALSPSGNTAPAQVQASSPPPTAAAVVVVDNNSSPSPPLSPDKASQPGSAPSSSSSKNASSNTGTDTTAGSGKAGSDVAGNSSGSSQTTGGGSSTSSGSGSGSAVSGSGSGSISNTTNGNGNTSGTGGTGNGNTGNSGGDNSRSKDDNGIGSSSSPSGGLSPGQAAGIGLGVSIGAIILAMIGFVLFRRRRRQKEAAAAAVALPEGPYSELEGTPGRWYAAFLPSRKSMTPPPPSQQQPPPLPPPLQSIMLSSPIKPSSSDIQEPQNHRMVYELSPENHPIEMAATPPPNLHTKAAMMMMADSEKDAAGGEYYHRHDRARSSSSLGAYGRTLVNGPEKSSFGWAEKAW</sequence>
<reference evidence="3" key="2">
    <citation type="submission" date="2023-06" db="EMBL/GenBank/DDBJ databases">
        <authorList>
            <consortium name="Lawrence Berkeley National Laboratory"/>
            <person name="Haridas S."/>
            <person name="Hensen N."/>
            <person name="Bonometti L."/>
            <person name="Westerberg I."/>
            <person name="Brannstrom I.O."/>
            <person name="Guillou S."/>
            <person name="Cros-Aarteil S."/>
            <person name="Calhoun S."/>
            <person name="Kuo A."/>
            <person name="Mondo S."/>
            <person name="Pangilinan J."/>
            <person name="Riley R."/>
            <person name="LaButti K."/>
            <person name="Andreopoulos B."/>
            <person name="Lipzen A."/>
            <person name="Chen C."/>
            <person name="Yanf M."/>
            <person name="Daum C."/>
            <person name="Ng V."/>
            <person name="Clum A."/>
            <person name="Steindorff A."/>
            <person name="Ohm R."/>
            <person name="Martin F."/>
            <person name="Silar P."/>
            <person name="Natvig D."/>
            <person name="Lalanne C."/>
            <person name="Gautier V."/>
            <person name="Ament-velasquez S.L."/>
            <person name="Kruys A."/>
            <person name="Hutchinson M.I."/>
            <person name="Powell A.J."/>
            <person name="Barry K."/>
            <person name="Miller A.N."/>
            <person name="Grigoriev I.V."/>
            <person name="Debuchy R."/>
            <person name="Gladieux P."/>
            <person name="Thoren M.H."/>
            <person name="Johannesson H."/>
        </authorList>
    </citation>
    <scope>NUCLEOTIDE SEQUENCE</scope>
    <source>
        <strain evidence="3">CBS 232.78</strain>
    </source>
</reference>
<feature type="compositionally biased region" description="Low complexity" evidence="1">
    <location>
        <begin position="305"/>
        <end position="330"/>
    </location>
</feature>